<accession>A0A9Y2JK74</accession>
<proteinExistence type="predicted"/>
<reference evidence="2 3" key="1">
    <citation type="submission" date="2023-06" db="EMBL/GenBank/DDBJ databases">
        <authorList>
            <person name="Oyuntsetseg B."/>
            <person name="Kim S.B."/>
        </authorList>
    </citation>
    <scope>NUCLEOTIDE SEQUENCE [LARGE SCALE GENOMIC DNA]</scope>
    <source>
        <strain evidence="2 3">4-36</strain>
    </source>
</reference>
<feature type="region of interest" description="Disordered" evidence="1">
    <location>
        <begin position="98"/>
        <end position="158"/>
    </location>
</feature>
<organism evidence="2 3">
    <name type="scientific">Amycolatopsis mongoliensis</name>
    <dbReference type="NCBI Taxonomy" id="715475"/>
    <lineage>
        <taxon>Bacteria</taxon>
        <taxon>Bacillati</taxon>
        <taxon>Actinomycetota</taxon>
        <taxon>Actinomycetes</taxon>
        <taxon>Pseudonocardiales</taxon>
        <taxon>Pseudonocardiaceae</taxon>
        <taxon>Amycolatopsis</taxon>
    </lineage>
</organism>
<evidence type="ECO:0000313" key="3">
    <source>
        <dbReference type="Proteomes" id="UP001239397"/>
    </source>
</evidence>
<dbReference type="RefSeq" id="WP_285995306.1">
    <property type="nucleotide sequence ID" value="NZ_CP127295.1"/>
</dbReference>
<evidence type="ECO:0000256" key="1">
    <source>
        <dbReference type="SAM" id="MobiDB-lite"/>
    </source>
</evidence>
<keyword evidence="3" id="KW-1185">Reference proteome</keyword>
<sequence>MRTLATATTAAFAGGALPSQTVLVPSWRTAPPETFLARLATEGPGTGLTLFPFEPASLILLVIATRTAAKQHRPVRLWASATACLAGTFALLLPGRRRPAQAGRRGGAGRVRSGNGSDRTGYRLDPAHRASAGPGCRTGTIRVSATGTGGPDPVSTVV</sequence>
<protein>
    <submittedName>
        <fullName evidence="2">Uncharacterized protein</fullName>
    </submittedName>
</protein>
<dbReference type="AlphaFoldDB" id="A0A9Y2JK74"/>
<dbReference type="Proteomes" id="UP001239397">
    <property type="component" value="Chromosome"/>
</dbReference>
<dbReference type="EMBL" id="CP127295">
    <property type="protein sequence ID" value="WIX98823.1"/>
    <property type="molecule type" value="Genomic_DNA"/>
</dbReference>
<dbReference type="KEGG" id="amog:QRX60_32810"/>
<name>A0A9Y2JK74_9PSEU</name>
<gene>
    <name evidence="2" type="ORF">QRX60_32810</name>
</gene>
<evidence type="ECO:0000313" key="2">
    <source>
        <dbReference type="EMBL" id="WIX98823.1"/>
    </source>
</evidence>